<dbReference type="Proteomes" id="UP001219518">
    <property type="component" value="Unassembled WGS sequence"/>
</dbReference>
<gene>
    <name evidence="1" type="ORF">KUF71_014791</name>
</gene>
<name>A0AAE1I5H5_9NEOP</name>
<evidence type="ECO:0000313" key="1">
    <source>
        <dbReference type="EMBL" id="KAK3932814.1"/>
    </source>
</evidence>
<accession>A0AAE1I5H5</accession>
<dbReference type="GO" id="GO:0016874">
    <property type="term" value="F:ligase activity"/>
    <property type="evidence" value="ECO:0007669"/>
    <property type="project" value="UniProtKB-KW"/>
</dbReference>
<dbReference type="PANTHER" id="PTHR46880">
    <property type="entry name" value="RAS-ASSOCIATING DOMAIN-CONTAINING PROTEIN"/>
    <property type="match status" value="1"/>
</dbReference>
<proteinExistence type="predicted"/>
<dbReference type="EMBL" id="JAHWGI010001440">
    <property type="protein sequence ID" value="KAK3932814.1"/>
    <property type="molecule type" value="Genomic_DNA"/>
</dbReference>
<reference evidence="1" key="1">
    <citation type="submission" date="2021-07" db="EMBL/GenBank/DDBJ databases">
        <authorList>
            <person name="Catto M.A."/>
            <person name="Jacobson A."/>
            <person name="Kennedy G."/>
            <person name="Labadie P."/>
            <person name="Hunt B.G."/>
            <person name="Srinivasan R."/>
        </authorList>
    </citation>
    <scope>NUCLEOTIDE SEQUENCE</scope>
    <source>
        <strain evidence="1">PL_HMW_Pooled</strain>
        <tissue evidence="1">Head</tissue>
    </source>
</reference>
<evidence type="ECO:0000313" key="2">
    <source>
        <dbReference type="Proteomes" id="UP001219518"/>
    </source>
</evidence>
<protein>
    <submittedName>
        <fullName evidence="1">E3 SUMO-protein ligase KIAA1586</fullName>
    </submittedName>
</protein>
<dbReference type="AlphaFoldDB" id="A0AAE1I5H5"/>
<keyword evidence="2" id="KW-1185">Reference proteome</keyword>
<dbReference type="PANTHER" id="PTHR46880:SF8">
    <property type="entry name" value="E3 SUMO-PROTEIN LIGASE KIAA1586"/>
    <property type="match status" value="1"/>
</dbReference>
<sequence>MGSNVKEKPKQHKKRRKEEFSVQDYQYFLDKAYTGLPESLFKLEPIELISGMREYVDLKRATLPKSLLPLKNLIRTFIVSTAEVERSFNQMNLICNDSRTRTLIINLSSLMFININGPEVLDLNVTSYAKLWLVNHATADRTQGQKREGKRGLVYAYQK</sequence>
<reference evidence="1" key="2">
    <citation type="journal article" date="2023" name="BMC Genomics">
        <title>Pest status, molecular evolution, and epigenetic factors derived from the genome assembly of Frankliniella fusca, a thysanopteran phytovirus vector.</title>
        <authorList>
            <person name="Catto M.A."/>
            <person name="Labadie P.E."/>
            <person name="Jacobson A.L."/>
            <person name="Kennedy G.G."/>
            <person name="Srinivasan R."/>
            <person name="Hunt B.G."/>
        </authorList>
    </citation>
    <scope>NUCLEOTIDE SEQUENCE</scope>
    <source>
        <strain evidence="1">PL_HMW_Pooled</strain>
    </source>
</reference>
<keyword evidence="1" id="KW-0436">Ligase</keyword>
<organism evidence="1 2">
    <name type="scientific">Frankliniella fusca</name>
    <dbReference type="NCBI Taxonomy" id="407009"/>
    <lineage>
        <taxon>Eukaryota</taxon>
        <taxon>Metazoa</taxon>
        <taxon>Ecdysozoa</taxon>
        <taxon>Arthropoda</taxon>
        <taxon>Hexapoda</taxon>
        <taxon>Insecta</taxon>
        <taxon>Pterygota</taxon>
        <taxon>Neoptera</taxon>
        <taxon>Paraneoptera</taxon>
        <taxon>Thysanoptera</taxon>
        <taxon>Terebrantia</taxon>
        <taxon>Thripoidea</taxon>
        <taxon>Thripidae</taxon>
        <taxon>Frankliniella</taxon>
    </lineage>
</organism>
<comment type="caution">
    <text evidence="1">The sequence shown here is derived from an EMBL/GenBank/DDBJ whole genome shotgun (WGS) entry which is preliminary data.</text>
</comment>